<dbReference type="InterPro" id="IPR005546">
    <property type="entry name" value="Autotransporte_beta"/>
</dbReference>
<dbReference type="Gene3D" id="2.40.128.130">
    <property type="entry name" value="Autotransporter beta-domain"/>
    <property type="match status" value="1"/>
</dbReference>
<dbReference type="Pfam" id="PF03797">
    <property type="entry name" value="Autotransporter"/>
    <property type="match status" value="1"/>
</dbReference>
<dbReference type="AlphaFoldDB" id="A0A085ASJ3"/>
<dbReference type="EMBL" id="JMTB01000005">
    <property type="protein sequence ID" value="KFC13188.1"/>
    <property type="molecule type" value="Genomic_DNA"/>
</dbReference>
<feature type="domain" description="Autotransporter" evidence="1">
    <location>
        <begin position="1"/>
        <end position="96"/>
    </location>
</feature>
<dbReference type="RefSeq" id="WP_038153337.1">
    <property type="nucleotide sequence ID" value="NZ_JMTB01000005.1"/>
</dbReference>
<proteinExistence type="predicted"/>
<comment type="caution">
    <text evidence="2">The sequence shown here is derived from an EMBL/GenBank/DDBJ whole genome shotgun (WGS) entry which is preliminary data.</text>
</comment>
<dbReference type="PROSITE" id="PS51208">
    <property type="entry name" value="AUTOTRANSPORTER"/>
    <property type="match status" value="1"/>
</dbReference>
<dbReference type="SUPFAM" id="SSF103515">
    <property type="entry name" value="Autotransporter"/>
    <property type="match status" value="1"/>
</dbReference>
<reference evidence="3" key="1">
    <citation type="submission" date="2014-05" db="EMBL/GenBank/DDBJ databases">
        <title>ATOL: Assembling a taxonomically balanced genome-scale reconstruction of the evolutionary history of the Enterobacteriaceae.</title>
        <authorList>
            <person name="Plunkett G. III"/>
            <person name="Neeno-Eckwall E.C."/>
            <person name="Glasner J.D."/>
            <person name="Perna N.T."/>
        </authorList>
    </citation>
    <scope>NUCLEOTIDE SEQUENCE [LARGE SCALE GENOMIC DNA]</scope>
    <source>
        <strain evidence="3">ATCC 49490</strain>
    </source>
</reference>
<dbReference type="GO" id="GO:0019867">
    <property type="term" value="C:outer membrane"/>
    <property type="evidence" value="ECO:0007669"/>
    <property type="project" value="InterPro"/>
</dbReference>
<accession>A0A085ASJ3</accession>
<keyword evidence="3" id="KW-1185">Reference proteome</keyword>
<protein>
    <submittedName>
        <fullName evidence="2">Putative autotransporter protein</fullName>
    </submittedName>
</protein>
<organism evidence="2 3">
    <name type="scientific">Trabulsiella guamensis ATCC 49490</name>
    <dbReference type="NCBI Taxonomy" id="1005994"/>
    <lineage>
        <taxon>Bacteria</taxon>
        <taxon>Pseudomonadati</taxon>
        <taxon>Pseudomonadota</taxon>
        <taxon>Gammaproteobacteria</taxon>
        <taxon>Enterobacterales</taxon>
        <taxon>Enterobacteriaceae</taxon>
        <taxon>Trabulsiella</taxon>
    </lineage>
</organism>
<sequence>VGVRLYGHGHNKLDDGKGRTFQPFVEANWIHNSKDFGVSLNGEQVELAGARNIGELKAGVEGQLTKNVTLWGNVGQQIGDKGYSDTAAMIGIKASF</sequence>
<dbReference type="InterPro" id="IPR036709">
    <property type="entry name" value="Autotransporte_beta_dom_sf"/>
</dbReference>
<gene>
    <name evidence="2" type="ORF">GTGU_00098</name>
</gene>
<evidence type="ECO:0000313" key="2">
    <source>
        <dbReference type="EMBL" id="KFC13188.1"/>
    </source>
</evidence>
<dbReference type="InterPro" id="IPR006315">
    <property type="entry name" value="OM_autotransptr_brl_dom"/>
</dbReference>
<evidence type="ECO:0000259" key="1">
    <source>
        <dbReference type="PROSITE" id="PS51208"/>
    </source>
</evidence>
<feature type="non-terminal residue" evidence="2">
    <location>
        <position position="1"/>
    </location>
</feature>
<dbReference type="eggNOG" id="COG3468">
    <property type="taxonomic scope" value="Bacteria"/>
</dbReference>
<evidence type="ECO:0000313" key="3">
    <source>
        <dbReference type="Proteomes" id="UP000028630"/>
    </source>
</evidence>
<dbReference type="NCBIfam" id="TIGR01414">
    <property type="entry name" value="autotrans_barl"/>
    <property type="match status" value="1"/>
</dbReference>
<dbReference type="Proteomes" id="UP000028630">
    <property type="component" value="Unassembled WGS sequence"/>
</dbReference>
<name>A0A085ASJ3_9ENTR</name>
<dbReference type="OrthoDB" id="6462569at2"/>